<dbReference type="InterPro" id="IPR050696">
    <property type="entry name" value="FtsA/MreB"/>
</dbReference>
<dbReference type="PANTHER" id="PTHR32432">
    <property type="entry name" value="CELL DIVISION PROTEIN FTSA-RELATED"/>
    <property type="match status" value="1"/>
</dbReference>
<dbReference type="Proteomes" id="UP000177912">
    <property type="component" value="Unassembled WGS sequence"/>
</dbReference>
<dbReference type="InterPro" id="IPR043129">
    <property type="entry name" value="ATPase_NBD"/>
</dbReference>
<dbReference type="STRING" id="1817822.A2826_02200"/>
<dbReference type="Gene3D" id="3.30.1490.300">
    <property type="match status" value="1"/>
</dbReference>
<dbReference type="NCBIfam" id="TIGR01175">
    <property type="entry name" value="pilM"/>
    <property type="match status" value="1"/>
</dbReference>
<evidence type="ECO:0000313" key="2">
    <source>
        <dbReference type="Proteomes" id="UP000177912"/>
    </source>
</evidence>
<dbReference type="Pfam" id="PF11104">
    <property type="entry name" value="PilM_2"/>
    <property type="match status" value="1"/>
</dbReference>
<evidence type="ECO:0000313" key="1">
    <source>
        <dbReference type="EMBL" id="OGE81345.1"/>
    </source>
</evidence>
<proteinExistence type="predicted"/>
<comment type="caution">
    <text evidence="1">The sequence shown here is derived from an EMBL/GenBank/DDBJ whole genome shotgun (WGS) entry which is preliminary data.</text>
</comment>
<dbReference type="CDD" id="cd24049">
    <property type="entry name" value="ASKHA_NBD_PilM"/>
    <property type="match status" value="1"/>
</dbReference>
<name>A0A1F5NUK3_9BACT</name>
<evidence type="ECO:0008006" key="3">
    <source>
        <dbReference type="Google" id="ProtNLM"/>
    </source>
</evidence>
<dbReference type="PANTHER" id="PTHR32432:SF3">
    <property type="entry name" value="ETHANOLAMINE UTILIZATION PROTEIN EUTJ"/>
    <property type="match status" value="1"/>
</dbReference>
<dbReference type="SUPFAM" id="SSF53067">
    <property type="entry name" value="Actin-like ATPase domain"/>
    <property type="match status" value="2"/>
</dbReference>
<dbReference type="InterPro" id="IPR005883">
    <property type="entry name" value="PilM"/>
</dbReference>
<reference evidence="1 2" key="1">
    <citation type="journal article" date="2016" name="Nat. Commun.">
        <title>Thousands of microbial genomes shed light on interconnected biogeochemical processes in an aquifer system.</title>
        <authorList>
            <person name="Anantharaman K."/>
            <person name="Brown C.T."/>
            <person name="Hug L.A."/>
            <person name="Sharon I."/>
            <person name="Castelle C.J."/>
            <person name="Probst A.J."/>
            <person name="Thomas B.C."/>
            <person name="Singh A."/>
            <person name="Wilkins M.J."/>
            <person name="Karaoz U."/>
            <person name="Brodie E.L."/>
            <person name="Williams K.H."/>
            <person name="Hubbard S.S."/>
            <person name="Banfield J.F."/>
        </authorList>
    </citation>
    <scope>NUCLEOTIDE SEQUENCE [LARGE SCALE GENOMIC DNA]</scope>
</reference>
<accession>A0A1F5NUK3</accession>
<gene>
    <name evidence="1" type="ORF">A2826_02200</name>
</gene>
<dbReference type="Gene3D" id="3.30.420.40">
    <property type="match status" value="2"/>
</dbReference>
<dbReference type="EMBL" id="MFEI01000008">
    <property type="protein sequence ID" value="OGE81345.1"/>
    <property type="molecule type" value="Genomic_DNA"/>
</dbReference>
<dbReference type="AlphaFoldDB" id="A0A1F5NUK3"/>
<dbReference type="PIRSF" id="PIRSF019169">
    <property type="entry name" value="PilM"/>
    <property type="match status" value="1"/>
</dbReference>
<sequence length="365" mass="40268">MFSFFSKQKSAIGLDISENTLRILQLQKTKDGIFPVAFFEQNLKKGIIEDGNVKNAEELSKNIVKAMRRPAYGKFDSQYVVISLPDSKSFVRVISVPKMSEEEAKETVPLEAEQYIPVSIDQVYLDFEILDKISAHSPDKMEVVIMATPITLADGYLDAIKNSKLKPVGLELESVAVVRSLIENDKKVDATLVLDMSASRTNLIIYDQGSLQFTSSLPVAGNNMTSQIAQRMTVTLEEAEKIKQQNGLLGLKSGKQIKEILDPPLRSLVEAIKNSINFYQEHSDGSRNINKILLSGGGSKLKGLREYLNSQLKPVGQISGDFVEIGDPWINVLDSKSGKVPPISKLDSVSYVTSIGLALRGLDME</sequence>
<organism evidence="1 2">
    <name type="scientific">Candidatus Doudnabacteria bacterium RIFCSPHIGHO2_01_FULL_43_23</name>
    <dbReference type="NCBI Taxonomy" id="1817822"/>
    <lineage>
        <taxon>Bacteria</taxon>
        <taxon>Candidatus Doudnaibacteriota</taxon>
    </lineage>
</organism>
<protein>
    <recommendedName>
        <fullName evidence="3">SHS2 domain-containing protein</fullName>
    </recommendedName>
</protein>